<evidence type="ECO:0000313" key="5">
    <source>
        <dbReference type="Proteomes" id="UP001297600"/>
    </source>
</evidence>
<dbReference type="PANTHER" id="PTHR43673">
    <property type="entry name" value="NAD(P)H NITROREDUCTASE YDGI-RELATED"/>
    <property type="match status" value="1"/>
</dbReference>
<dbReference type="RefSeq" id="WP_237978160.1">
    <property type="nucleotide sequence ID" value="NZ_JAKNCT010000003.1"/>
</dbReference>
<feature type="domain" description="Nitroreductase" evidence="3">
    <location>
        <begin position="10"/>
        <end position="192"/>
    </location>
</feature>
<accession>A0ABS9MPH0</accession>
<dbReference type="EMBL" id="JAKNCT010000003">
    <property type="protein sequence ID" value="MCG5030506.1"/>
    <property type="molecule type" value="Genomic_DNA"/>
</dbReference>
<comment type="similarity">
    <text evidence="1">Belongs to the nitroreductase family.</text>
</comment>
<dbReference type="InterPro" id="IPR000415">
    <property type="entry name" value="Nitroreductase-like"/>
</dbReference>
<dbReference type="SUPFAM" id="SSF55469">
    <property type="entry name" value="FMN-dependent nitroreductase-like"/>
    <property type="match status" value="1"/>
</dbReference>
<dbReference type="NCBIfam" id="NF008275">
    <property type="entry name" value="PRK11053.1"/>
    <property type="match status" value="1"/>
</dbReference>
<dbReference type="Gene3D" id="3.40.109.10">
    <property type="entry name" value="NADH Oxidase"/>
    <property type="match status" value="1"/>
</dbReference>
<dbReference type="EC" id="1.5.1.34" evidence="4"/>
<evidence type="ECO:0000256" key="1">
    <source>
        <dbReference type="ARBA" id="ARBA00007118"/>
    </source>
</evidence>
<keyword evidence="5" id="KW-1185">Reference proteome</keyword>
<name>A0ABS9MPH0_9BURK</name>
<keyword evidence="2 4" id="KW-0560">Oxidoreductase</keyword>
<reference evidence="4 5" key="1">
    <citation type="submission" date="2022-02" db="EMBL/GenBank/DDBJ databases">
        <title>Mesosutterella porci, a novel member of the family Sutterellaceae from pig feces.</title>
        <authorList>
            <person name="Wylensek D."/>
            <person name="Clavel T."/>
        </authorList>
    </citation>
    <scope>NUCLEOTIDE SEQUENCE [LARGE SCALE GENOMIC DNA]</scope>
    <source>
        <strain evidence="5">oilRF-744-wt-GAM-9</strain>
    </source>
</reference>
<evidence type="ECO:0000313" key="4">
    <source>
        <dbReference type="EMBL" id="MCG5030506.1"/>
    </source>
</evidence>
<dbReference type="Pfam" id="PF00881">
    <property type="entry name" value="Nitroreductase"/>
    <property type="match status" value="1"/>
</dbReference>
<comment type="caution">
    <text evidence="4">The sequence shown here is derived from an EMBL/GenBank/DDBJ whole genome shotgun (WGS) entry which is preliminary data.</text>
</comment>
<protein>
    <submittedName>
        <fullName evidence="4">Oxygen-insensitive NAD(P)H nitroreductase</fullName>
        <ecNumber evidence="4">1.5.1.34</ecNumber>
    </submittedName>
</protein>
<sequence length="216" mass="24073">MISNVLETVQKRYTAKHYDPSRKISPEDWAKVEEILRLAPSSVNYQPVEYFVASTEAARAKVAKAVLSINAERVLKASHVVVFTVPLAARESHLKAVLEKEDLDGRYANPELKNAQDQGRRHFVGLHQISPAEITEWFTRQAYLACGFVVMATAEAGIDSTIMEGFDFPALDRELGLREKGLASVLVVSFGYHADNDGNAIRPKSRLARDLVIHEL</sequence>
<proteinExistence type="inferred from homology"/>
<evidence type="ECO:0000256" key="2">
    <source>
        <dbReference type="ARBA" id="ARBA00023002"/>
    </source>
</evidence>
<dbReference type="InterPro" id="IPR029479">
    <property type="entry name" value="Nitroreductase"/>
</dbReference>
<evidence type="ECO:0000259" key="3">
    <source>
        <dbReference type="Pfam" id="PF00881"/>
    </source>
</evidence>
<organism evidence="4 5">
    <name type="scientific">Mesosutterella porci</name>
    <dbReference type="NCBI Taxonomy" id="2915351"/>
    <lineage>
        <taxon>Bacteria</taxon>
        <taxon>Pseudomonadati</taxon>
        <taxon>Pseudomonadota</taxon>
        <taxon>Betaproteobacteria</taxon>
        <taxon>Burkholderiales</taxon>
        <taxon>Sutterellaceae</taxon>
        <taxon>Mesosutterella</taxon>
    </lineage>
</organism>
<dbReference type="GO" id="GO:0004155">
    <property type="term" value="F:6,7-dihydropteridine reductase activity"/>
    <property type="evidence" value="ECO:0007669"/>
    <property type="project" value="UniProtKB-EC"/>
</dbReference>
<dbReference type="PANTHER" id="PTHR43673:SF10">
    <property type="entry name" value="NADH DEHYDROGENASE_NAD(P)H NITROREDUCTASE XCC3605-RELATED"/>
    <property type="match status" value="1"/>
</dbReference>
<gene>
    <name evidence="4" type="primary">nfsB</name>
    <name evidence="4" type="ORF">MAF45_03480</name>
</gene>
<dbReference type="Proteomes" id="UP001297600">
    <property type="component" value="Unassembled WGS sequence"/>
</dbReference>